<reference evidence="1" key="2">
    <citation type="journal article" date="2008" name="Genome Biol.">
        <title>Improved genome assembly and evidence-based global gene model set for the chordate Ciona intestinalis: new insight into intron and operon populations.</title>
        <authorList>
            <person name="Satou Y."/>
            <person name="Mineta K."/>
            <person name="Ogasawara M."/>
            <person name="Sasakura Y."/>
            <person name="Shoguchi E."/>
            <person name="Ueno K."/>
            <person name="Yamada L."/>
            <person name="Matsumoto J."/>
            <person name="Wasserscheid J."/>
            <person name="Dewar K."/>
            <person name="Wiley G.B."/>
            <person name="Macmil S.L."/>
            <person name="Roe B.A."/>
            <person name="Zeller R.W."/>
            <person name="Hastings K.E."/>
            <person name="Lemaire P."/>
            <person name="Lindquist E."/>
            <person name="Endo T."/>
            <person name="Hotta K."/>
            <person name="Inaba K."/>
        </authorList>
    </citation>
    <scope>NUCLEOTIDE SEQUENCE [LARGE SCALE GENOMIC DNA]</scope>
    <source>
        <strain evidence="1">wild type</strain>
    </source>
</reference>
<evidence type="ECO:0000313" key="1">
    <source>
        <dbReference type="Ensembl" id="ENSCINP00000036532.1"/>
    </source>
</evidence>
<accession>H2Y3P7</accession>
<sequence length="39" mass="4468">MPGAYLLFRVIKLFSVILKLKVGLEHICCFVLLNCLVLF</sequence>
<organism evidence="1 2">
    <name type="scientific">Ciona intestinalis</name>
    <name type="common">Transparent sea squirt</name>
    <name type="synonym">Ascidia intestinalis</name>
    <dbReference type="NCBI Taxonomy" id="7719"/>
    <lineage>
        <taxon>Eukaryota</taxon>
        <taxon>Metazoa</taxon>
        <taxon>Chordata</taxon>
        <taxon>Tunicata</taxon>
        <taxon>Ascidiacea</taxon>
        <taxon>Phlebobranchia</taxon>
        <taxon>Cionidae</taxon>
        <taxon>Ciona</taxon>
    </lineage>
</organism>
<protein>
    <submittedName>
        <fullName evidence="1">Uncharacterized protein</fullName>
    </submittedName>
</protein>
<dbReference type="InParanoid" id="H2Y3P7"/>
<name>H2Y3P7_CIOIN</name>
<dbReference type="Proteomes" id="UP000008144">
    <property type="component" value="Chromosome 6"/>
</dbReference>
<proteinExistence type="predicted"/>
<dbReference type="EMBL" id="EAAA01002257">
    <property type="status" value="NOT_ANNOTATED_CDS"/>
    <property type="molecule type" value="Genomic_DNA"/>
</dbReference>
<reference evidence="2" key="1">
    <citation type="journal article" date="2002" name="Science">
        <title>The draft genome of Ciona intestinalis: insights into chordate and vertebrate origins.</title>
        <authorList>
            <person name="Dehal P."/>
            <person name="Satou Y."/>
            <person name="Campbell R.K."/>
            <person name="Chapman J."/>
            <person name="Degnan B."/>
            <person name="De Tomaso A."/>
            <person name="Davidson B."/>
            <person name="Di Gregorio A."/>
            <person name="Gelpke M."/>
            <person name="Goodstein D.M."/>
            <person name="Harafuji N."/>
            <person name="Hastings K.E."/>
            <person name="Ho I."/>
            <person name="Hotta K."/>
            <person name="Huang W."/>
            <person name="Kawashima T."/>
            <person name="Lemaire P."/>
            <person name="Martinez D."/>
            <person name="Meinertzhagen I.A."/>
            <person name="Necula S."/>
            <person name="Nonaka M."/>
            <person name="Putnam N."/>
            <person name="Rash S."/>
            <person name="Saiga H."/>
            <person name="Satake M."/>
            <person name="Terry A."/>
            <person name="Yamada L."/>
            <person name="Wang H.G."/>
            <person name="Awazu S."/>
            <person name="Azumi K."/>
            <person name="Boore J."/>
            <person name="Branno M."/>
            <person name="Chin-Bow S."/>
            <person name="DeSantis R."/>
            <person name="Doyle S."/>
            <person name="Francino P."/>
            <person name="Keys D.N."/>
            <person name="Haga S."/>
            <person name="Hayashi H."/>
            <person name="Hino K."/>
            <person name="Imai K.S."/>
            <person name="Inaba K."/>
            <person name="Kano S."/>
            <person name="Kobayashi K."/>
            <person name="Kobayashi M."/>
            <person name="Lee B.I."/>
            <person name="Makabe K.W."/>
            <person name="Manohar C."/>
            <person name="Matassi G."/>
            <person name="Medina M."/>
            <person name="Mochizuki Y."/>
            <person name="Mount S."/>
            <person name="Morishita T."/>
            <person name="Miura S."/>
            <person name="Nakayama A."/>
            <person name="Nishizaka S."/>
            <person name="Nomoto H."/>
            <person name="Ohta F."/>
            <person name="Oishi K."/>
            <person name="Rigoutsos I."/>
            <person name="Sano M."/>
            <person name="Sasaki A."/>
            <person name="Sasakura Y."/>
            <person name="Shoguchi E."/>
            <person name="Shin-i T."/>
            <person name="Spagnuolo A."/>
            <person name="Stainier D."/>
            <person name="Suzuki M.M."/>
            <person name="Tassy O."/>
            <person name="Takatori N."/>
            <person name="Tokuoka M."/>
            <person name="Yagi K."/>
            <person name="Yoshizaki F."/>
            <person name="Wada S."/>
            <person name="Zhang C."/>
            <person name="Hyatt P.D."/>
            <person name="Larimer F."/>
            <person name="Detter C."/>
            <person name="Doggett N."/>
            <person name="Glavina T."/>
            <person name="Hawkins T."/>
            <person name="Richardson P."/>
            <person name="Lucas S."/>
            <person name="Kohara Y."/>
            <person name="Levine M."/>
            <person name="Satoh N."/>
            <person name="Rokhsar D.S."/>
        </authorList>
    </citation>
    <scope>NUCLEOTIDE SEQUENCE [LARGE SCALE GENOMIC DNA]</scope>
</reference>
<dbReference type="HOGENOM" id="CLU_3319785_0_0_1"/>
<dbReference type="Ensembl" id="ENSCINT00000032339.1">
    <property type="protein sequence ID" value="ENSCINP00000036532.1"/>
    <property type="gene ID" value="ENSCING00000022787.1"/>
</dbReference>
<reference evidence="1" key="4">
    <citation type="submission" date="2025-09" db="UniProtKB">
        <authorList>
            <consortium name="Ensembl"/>
        </authorList>
    </citation>
    <scope>IDENTIFICATION</scope>
</reference>
<reference evidence="1" key="3">
    <citation type="submission" date="2025-08" db="UniProtKB">
        <authorList>
            <consortium name="Ensembl"/>
        </authorList>
    </citation>
    <scope>IDENTIFICATION</scope>
</reference>
<evidence type="ECO:0000313" key="2">
    <source>
        <dbReference type="Proteomes" id="UP000008144"/>
    </source>
</evidence>
<keyword evidence="2" id="KW-1185">Reference proteome</keyword>
<dbReference type="AlphaFoldDB" id="H2Y3P7"/>